<organism evidence="1">
    <name type="scientific">Nothobranchius kadleci</name>
    <name type="common">African annual killifish</name>
    <dbReference type="NCBI Taxonomy" id="1051664"/>
    <lineage>
        <taxon>Eukaryota</taxon>
        <taxon>Metazoa</taxon>
        <taxon>Chordata</taxon>
        <taxon>Craniata</taxon>
        <taxon>Vertebrata</taxon>
        <taxon>Euteleostomi</taxon>
        <taxon>Actinopterygii</taxon>
        <taxon>Neopterygii</taxon>
        <taxon>Teleostei</taxon>
        <taxon>Neoteleostei</taxon>
        <taxon>Acanthomorphata</taxon>
        <taxon>Ovalentaria</taxon>
        <taxon>Atherinomorphae</taxon>
        <taxon>Cyprinodontiformes</taxon>
        <taxon>Nothobranchiidae</taxon>
        <taxon>Nothobranchius</taxon>
    </lineage>
</organism>
<dbReference type="AlphaFoldDB" id="A0A1A8DCK7"/>
<name>A0A1A8DCK7_NOTKA</name>
<accession>A0A1A8DCK7</accession>
<reference evidence="1" key="1">
    <citation type="submission" date="2016-05" db="EMBL/GenBank/DDBJ databases">
        <authorList>
            <person name="Lavstsen T."/>
            <person name="Jespersen J.S."/>
        </authorList>
    </citation>
    <scope>NUCLEOTIDE SEQUENCE</scope>
    <source>
        <tissue evidence="1">Brain</tissue>
    </source>
</reference>
<protein>
    <submittedName>
        <fullName evidence="1">Reticulon 3</fullName>
    </submittedName>
</protein>
<gene>
    <name evidence="1" type="primary">RTN3</name>
</gene>
<sequence length="38" mass="4253">PHVRHLVVKVTSQTHTRLEDVALDLTCSSRQTCCLTGF</sequence>
<feature type="non-terminal residue" evidence="1">
    <location>
        <position position="1"/>
    </location>
</feature>
<reference evidence="1" key="2">
    <citation type="submission" date="2016-06" db="EMBL/GenBank/DDBJ databases">
        <title>The genome of a short-lived fish provides insights into sex chromosome evolution and the genetic control of aging.</title>
        <authorList>
            <person name="Reichwald K."/>
            <person name="Felder M."/>
            <person name="Petzold A."/>
            <person name="Koch P."/>
            <person name="Groth M."/>
            <person name="Platzer M."/>
        </authorList>
    </citation>
    <scope>NUCLEOTIDE SEQUENCE</scope>
    <source>
        <tissue evidence="1">Brain</tissue>
    </source>
</reference>
<proteinExistence type="predicted"/>
<evidence type="ECO:0000313" key="1">
    <source>
        <dbReference type="EMBL" id="SBQ32030.1"/>
    </source>
</evidence>
<dbReference type="EMBL" id="HAEA01003550">
    <property type="protein sequence ID" value="SBQ32030.1"/>
    <property type="molecule type" value="Transcribed_RNA"/>
</dbReference>